<evidence type="ECO:0000313" key="3">
    <source>
        <dbReference type="EMBL" id="PKR81735.1"/>
    </source>
</evidence>
<dbReference type="EMBL" id="PJNI01000002">
    <property type="protein sequence ID" value="PKR81735.1"/>
    <property type="molecule type" value="Genomic_DNA"/>
</dbReference>
<proteinExistence type="predicted"/>
<evidence type="ECO:0000313" key="4">
    <source>
        <dbReference type="Proteomes" id="UP000236654"/>
    </source>
</evidence>
<dbReference type="InterPro" id="IPR043738">
    <property type="entry name" value="DUF5683"/>
</dbReference>
<sequence length="196" mass="22407">MIKSMRFYMIFILLFSSYVCAQNTGDSLAIIENNLVETKVKDTTHSPQKAALLSLVPGAGQIYNHIAMPKGKKKAFWKVPLIYAGLGATGYFAIQNHIEQKALKEEYEFRAKNEVPNLQKYAQYDQQGVLTLFENTRRSRDLMIFAFIAVYGLNVLDAHVEAHFVEFDVSDDLTFNIKPRMHDFRTPGIALSFNFR</sequence>
<reference evidence="3 4" key="1">
    <citation type="submission" date="2017-12" db="EMBL/GenBank/DDBJ databases">
        <title>The draft genome sequence of Brumimicrobium saltpan LHR20.</title>
        <authorList>
            <person name="Do Z.-J."/>
            <person name="Luo H.-R."/>
        </authorList>
    </citation>
    <scope>NUCLEOTIDE SEQUENCE [LARGE SCALE GENOMIC DNA]</scope>
    <source>
        <strain evidence="3 4">LHR20</strain>
    </source>
</reference>
<name>A0A2I0R5A4_9FLAO</name>
<feature type="domain" description="DUF5683" evidence="2">
    <location>
        <begin position="44"/>
        <end position="195"/>
    </location>
</feature>
<evidence type="ECO:0000259" key="2">
    <source>
        <dbReference type="Pfam" id="PF18935"/>
    </source>
</evidence>
<accession>A0A2I0R5A4</accession>
<feature type="signal peptide" evidence="1">
    <location>
        <begin position="1"/>
        <end position="21"/>
    </location>
</feature>
<gene>
    <name evidence="3" type="ORF">CW751_04205</name>
</gene>
<keyword evidence="1" id="KW-0732">Signal</keyword>
<organism evidence="3 4">
    <name type="scientific">Brumimicrobium salinarum</name>
    <dbReference type="NCBI Taxonomy" id="2058658"/>
    <lineage>
        <taxon>Bacteria</taxon>
        <taxon>Pseudomonadati</taxon>
        <taxon>Bacteroidota</taxon>
        <taxon>Flavobacteriia</taxon>
        <taxon>Flavobacteriales</taxon>
        <taxon>Crocinitomicaceae</taxon>
        <taxon>Brumimicrobium</taxon>
    </lineage>
</organism>
<dbReference type="Pfam" id="PF18935">
    <property type="entry name" value="DUF5683"/>
    <property type="match status" value="1"/>
</dbReference>
<protein>
    <recommendedName>
        <fullName evidence="2">DUF5683 domain-containing protein</fullName>
    </recommendedName>
</protein>
<dbReference type="AlphaFoldDB" id="A0A2I0R5A4"/>
<dbReference type="Proteomes" id="UP000236654">
    <property type="component" value="Unassembled WGS sequence"/>
</dbReference>
<feature type="chain" id="PRO_5014148701" description="DUF5683 domain-containing protein" evidence="1">
    <location>
        <begin position="22"/>
        <end position="196"/>
    </location>
</feature>
<comment type="caution">
    <text evidence="3">The sequence shown here is derived from an EMBL/GenBank/DDBJ whole genome shotgun (WGS) entry which is preliminary data.</text>
</comment>
<keyword evidence="4" id="KW-1185">Reference proteome</keyword>
<evidence type="ECO:0000256" key="1">
    <source>
        <dbReference type="SAM" id="SignalP"/>
    </source>
</evidence>